<dbReference type="Proteomes" id="UP000243657">
    <property type="component" value="Unassembled WGS sequence"/>
</dbReference>
<gene>
    <name evidence="5" type="ORF">ALMA_1423</name>
</gene>
<evidence type="ECO:0000256" key="3">
    <source>
        <dbReference type="PIRSR" id="PIRSR640198-3"/>
    </source>
</evidence>
<dbReference type="PROSITE" id="PS51459">
    <property type="entry name" value="FIDO"/>
    <property type="match status" value="1"/>
</dbReference>
<feature type="site" description="Important for autoinhibition of adenylyltransferase activity" evidence="3">
    <location>
        <position position="38"/>
    </location>
</feature>
<dbReference type="InterPro" id="IPR040198">
    <property type="entry name" value="Fido_containing"/>
</dbReference>
<feature type="active site" evidence="1">
    <location>
        <position position="161"/>
    </location>
</feature>
<dbReference type="PANTHER" id="PTHR13504">
    <property type="entry name" value="FIDO DOMAIN-CONTAINING PROTEIN DDB_G0283145"/>
    <property type="match status" value="1"/>
</dbReference>
<dbReference type="PANTHER" id="PTHR13504:SF38">
    <property type="entry name" value="FIDO DOMAIN-CONTAINING PROTEIN"/>
    <property type="match status" value="1"/>
</dbReference>
<evidence type="ECO:0000256" key="1">
    <source>
        <dbReference type="PIRSR" id="PIRSR640198-1"/>
    </source>
</evidence>
<dbReference type="EMBL" id="MWWT01000009">
    <property type="protein sequence ID" value="OZG53121.1"/>
    <property type="molecule type" value="Genomic_DNA"/>
</dbReference>
<proteinExistence type="predicted"/>
<protein>
    <submittedName>
        <fullName evidence="5">Cell filamentation protein Fic</fullName>
    </submittedName>
</protein>
<name>A0A261F1Z7_9BIFI</name>
<comment type="caution">
    <text evidence="5">The sequence shown here is derived from an EMBL/GenBank/DDBJ whole genome shotgun (WGS) entry which is preliminary data.</text>
</comment>
<evidence type="ECO:0000259" key="4">
    <source>
        <dbReference type="PROSITE" id="PS51459"/>
    </source>
</evidence>
<evidence type="ECO:0000256" key="2">
    <source>
        <dbReference type="PIRSR" id="PIRSR640198-2"/>
    </source>
</evidence>
<evidence type="ECO:0000313" key="5">
    <source>
        <dbReference type="EMBL" id="OZG53121.1"/>
    </source>
</evidence>
<dbReference type="InterPro" id="IPR036597">
    <property type="entry name" value="Fido-like_dom_sf"/>
</dbReference>
<organism evidence="5 6">
    <name type="scientific">Alloscardovia macacae</name>
    <dbReference type="NCBI Taxonomy" id="1160091"/>
    <lineage>
        <taxon>Bacteria</taxon>
        <taxon>Bacillati</taxon>
        <taxon>Actinomycetota</taxon>
        <taxon>Actinomycetes</taxon>
        <taxon>Bifidobacteriales</taxon>
        <taxon>Bifidobacteriaceae</taxon>
        <taxon>Alloscardovia</taxon>
    </lineage>
</organism>
<dbReference type="Gene3D" id="1.10.3290.10">
    <property type="entry name" value="Fido-like domain"/>
    <property type="match status" value="1"/>
</dbReference>
<feature type="binding site" evidence="2">
    <location>
        <begin position="165"/>
        <end position="172"/>
    </location>
    <ligand>
        <name>ATP</name>
        <dbReference type="ChEBI" id="CHEBI:30616"/>
    </ligand>
</feature>
<dbReference type="InterPro" id="IPR003812">
    <property type="entry name" value="Fido"/>
</dbReference>
<feature type="domain" description="Fido" evidence="4">
    <location>
        <begin position="88"/>
        <end position="231"/>
    </location>
</feature>
<dbReference type="AlphaFoldDB" id="A0A261F1Z7"/>
<dbReference type="RefSeq" id="WP_094727104.1">
    <property type="nucleotide sequence ID" value="NZ_JBHLWS010000001.1"/>
</dbReference>
<keyword evidence="2" id="KW-0067">ATP-binding</keyword>
<keyword evidence="6" id="KW-1185">Reference proteome</keyword>
<accession>A0A261F1Z7</accession>
<evidence type="ECO:0000313" key="6">
    <source>
        <dbReference type="Proteomes" id="UP000243657"/>
    </source>
</evidence>
<reference evidence="5 6" key="1">
    <citation type="journal article" date="2017" name="BMC Genomics">
        <title>Comparative genomic and phylogenomic analyses of the Bifidobacteriaceae family.</title>
        <authorList>
            <person name="Lugli G.A."/>
            <person name="Milani C."/>
            <person name="Turroni F."/>
            <person name="Duranti S."/>
            <person name="Mancabelli L."/>
            <person name="Mangifesta M."/>
            <person name="Ferrario C."/>
            <person name="Modesto M."/>
            <person name="Mattarelli P."/>
            <person name="Jiri K."/>
            <person name="van Sinderen D."/>
            <person name="Ventura M."/>
        </authorList>
    </citation>
    <scope>NUCLEOTIDE SEQUENCE [LARGE SCALE GENOMIC DNA]</scope>
    <source>
        <strain evidence="5 6">DSM 24762</strain>
    </source>
</reference>
<dbReference type="SUPFAM" id="SSF140931">
    <property type="entry name" value="Fic-like"/>
    <property type="match status" value="1"/>
</dbReference>
<sequence length="234" mass="26645">MSIHPLLHTLRSQKREHTSGGLYESLLYQMTYHSNRIEGSLLDADTVRGILTRGVVQASEPVRVSDVLETCGHARAVTYCIDTAEESLTDEYILHLHSLLKMGQEDSGVYKTRRNVIGMTMTSDPKDVPAHMHTLLTEYTALSSPTFEDIVDFHYRFESIHPFQDGNGRVGRLIAFKECLRAGIVPFFIADTKKHFYYRGLHEYPTQPGFLRETCADGQDTVRALMKYFEVPEN</sequence>
<keyword evidence="2" id="KW-0547">Nucleotide-binding</keyword>
<dbReference type="Pfam" id="PF02661">
    <property type="entry name" value="Fic"/>
    <property type="match status" value="1"/>
</dbReference>
<dbReference type="GO" id="GO:0005524">
    <property type="term" value="F:ATP binding"/>
    <property type="evidence" value="ECO:0007669"/>
    <property type="project" value="UniProtKB-KW"/>
</dbReference>
<feature type="binding site" evidence="2">
    <location>
        <begin position="197"/>
        <end position="198"/>
    </location>
    <ligand>
        <name>ATP</name>
        <dbReference type="ChEBI" id="CHEBI:30616"/>
    </ligand>
</feature>